<keyword evidence="6 9" id="KW-1133">Transmembrane helix</keyword>
<evidence type="ECO:0000256" key="9">
    <source>
        <dbReference type="HAMAP-Rule" id="MF_00236"/>
    </source>
</evidence>
<dbReference type="NCBIfam" id="TIGR01411">
    <property type="entry name" value="tatAE"/>
    <property type="match status" value="1"/>
</dbReference>
<comment type="function">
    <text evidence="9">Part of the twin-arginine translocation (Tat) system that transports large folded proteins containing a characteristic twin-arginine motif in their signal peptide across membranes. TatA could form the protein-conducting channel of the Tat system.</text>
</comment>
<dbReference type="PANTHER" id="PTHR42982:SF1">
    <property type="entry name" value="SEC-INDEPENDENT PROTEIN TRANSLOCASE PROTEIN TATA"/>
    <property type="match status" value="1"/>
</dbReference>
<dbReference type="GO" id="GO:0008320">
    <property type="term" value="F:protein transmembrane transporter activity"/>
    <property type="evidence" value="ECO:0007669"/>
    <property type="project" value="UniProtKB-UniRule"/>
</dbReference>
<evidence type="ECO:0000256" key="6">
    <source>
        <dbReference type="ARBA" id="ARBA00022989"/>
    </source>
</evidence>
<keyword evidence="8 9" id="KW-0472">Membrane</keyword>
<keyword evidence="2 9" id="KW-0813">Transport</keyword>
<dbReference type="InterPro" id="IPR003369">
    <property type="entry name" value="TatA/B/E"/>
</dbReference>
<keyword evidence="4 9" id="KW-0812">Transmembrane</keyword>
<organism evidence="11">
    <name type="scientific">uncultured Desulfovibrio sp</name>
    <dbReference type="NCBI Taxonomy" id="167968"/>
    <lineage>
        <taxon>Bacteria</taxon>
        <taxon>Pseudomonadati</taxon>
        <taxon>Thermodesulfobacteriota</taxon>
        <taxon>Desulfovibrionia</taxon>
        <taxon>Desulfovibrionales</taxon>
        <taxon>Desulfovibrionaceae</taxon>
        <taxon>Desulfovibrio</taxon>
        <taxon>environmental samples</taxon>
    </lineage>
</organism>
<feature type="region of interest" description="Disordered" evidence="10">
    <location>
        <begin position="43"/>
        <end position="69"/>
    </location>
</feature>
<dbReference type="HAMAP" id="MF_00236">
    <property type="entry name" value="TatA_E"/>
    <property type="match status" value="1"/>
</dbReference>
<dbReference type="InterPro" id="IPR006312">
    <property type="entry name" value="TatA/E"/>
</dbReference>
<evidence type="ECO:0000256" key="5">
    <source>
        <dbReference type="ARBA" id="ARBA00022927"/>
    </source>
</evidence>
<gene>
    <name evidence="9 11" type="primary">tatA</name>
    <name evidence="11" type="ORF">KM92DES2_20309</name>
</gene>
<dbReference type="RefSeq" id="WP_022659359.1">
    <property type="nucleotide sequence ID" value="NZ_CABSIF010000002.1"/>
</dbReference>
<comment type="subcellular location">
    <subcellularLocation>
        <location evidence="1 9">Cell membrane</location>
        <topology evidence="1 9">Single-pass membrane protein</topology>
    </subcellularLocation>
</comment>
<comment type="similarity">
    <text evidence="9">Belongs to the TatA/E family.</text>
</comment>
<name>A0A212KKF4_9BACT</name>
<sequence>MFGVSMPELLLLLVVVLLVFGSNKLPEIGGGLGRAIRNFRRSSTEPDEIDITPKDKKQPTSTDDPNHKA</sequence>
<keyword evidence="3 9" id="KW-1003">Cell membrane</keyword>
<keyword evidence="7 9" id="KW-0811">Translocation</keyword>
<evidence type="ECO:0000256" key="4">
    <source>
        <dbReference type="ARBA" id="ARBA00022692"/>
    </source>
</evidence>
<dbReference type="AlphaFoldDB" id="A0A212KKF4"/>
<dbReference type="GeneID" id="72382446"/>
<protein>
    <recommendedName>
        <fullName evidence="9">Sec-independent protein translocase protein TatA</fullName>
    </recommendedName>
</protein>
<dbReference type="EMBL" id="FLUP01000002">
    <property type="protein sequence ID" value="SBW12065.1"/>
    <property type="molecule type" value="Genomic_DNA"/>
</dbReference>
<dbReference type="Gene3D" id="1.20.5.3310">
    <property type="match status" value="1"/>
</dbReference>
<dbReference type="PANTHER" id="PTHR42982">
    <property type="entry name" value="SEC-INDEPENDENT PROTEIN TRANSLOCASE PROTEIN TATA"/>
    <property type="match status" value="1"/>
</dbReference>
<feature type="compositionally biased region" description="Basic and acidic residues" evidence="10">
    <location>
        <begin position="51"/>
        <end position="69"/>
    </location>
</feature>
<reference evidence="11" key="1">
    <citation type="submission" date="2016-04" db="EMBL/GenBank/DDBJ databases">
        <authorList>
            <person name="Evans L.H."/>
            <person name="Alamgir A."/>
            <person name="Owens N."/>
            <person name="Weber N.D."/>
            <person name="Virtaneva K."/>
            <person name="Barbian K."/>
            <person name="Babar A."/>
            <person name="Rosenke K."/>
        </authorList>
    </citation>
    <scope>NUCLEOTIDE SEQUENCE</scope>
    <source>
        <strain evidence="11">92-2</strain>
    </source>
</reference>
<dbReference type="Pfam" id="PF02416">
    <property type="entry name" value="TatA_B_E"/>
    <property type="match status" value="1"/>
</dbReference>
<evidence type="ECO:0000256" key="2">
    <source>
        <dbReference type="ARBA" id="ARBA00022448"/>
    </source>
</evidence>
<evidence type="ECO:0000256" key="7">
    <source>
        <dbReference type="ARBA" id="ARBA00023010"/>
    </source>
</evidence>
<evidence type="ECO:0000256" key="3">
    <source>
        <dbReference type="ARBA" id="ARBA00022475"/>
    </source>
</evidence>
<evidence type="ECO:0000256" key="1">
    <source>
        <dbReference type="ARBA" id="ARBA00004162"/>
    </source>
</evidence>
<dbReference type="GO" id="GO:0043953">
    <property type="term" value="P:protein transport by the Tat complex"/>
    <property type="evidence" value="ECO:0007669"/>
    <property type="project" value="UniProtKB-UniRule"/>
</dbReference>
<comment type="subunit">
    <text evidence="9">Forms a complex with TatC.</text>
</comment>
<evidence type="ECO:0000256" key="10">
    <source>
        <dbReference type="SAM" id="MobiDB-lite"/>
    </source>
</evidence>
<proteinExistence type="inferred from homology"/>
<evidence type="ECO:0000313" key="11">
    <source>
        <dbReference type="EMBL" id="SBW12065.1"/>
    </source>
</evidence>
<evidence type="ECO:0000256" key="8">
    <source>
        <dbReference type="ARBA" id="ARBA00023136"/>
    </source>
</evidence>
<keyword evidence="5 9" id="KW-0653">Protein transport</keyword>
<dbReference type="GO" id="GO:0033281">
    <property type="term" value="C:TAT protein transport complex"/>
    <property type="evidence" value="ECO:0007669"/>
    <property type="project" value="UniProtKB-UniRule"/>
</dbReference>
<accession>A0A212KKF4</accession>